<dbReference type="OrthoDB" id="10337908at2759"/>
<gene>
    <name evidence="1" type="ORF">H4R34_002176</name>
</gene>
<protein>
    <submittedName>
        <fullName evidence="1">Uncharacterized protein</fullName>
    </submittedName>
</protein>
<reference evidence="1" key="1">
    <citation type="submission" date="2022-07" db="EMBL/GenBank/DDBJ databases">
        <title>Phylogenomic reconstructions and comparative analyses of Kickxellomycotina fungi.</title>
        <authorList>
            <person name="Reynolds N.K."/>
            <person name="Stajich J.E."/>
            <person name="Barry K."/>
            <person name="Grigoriev I.V."/>
            <person name="Crous P."/>
            <person name="Smith M.E."/>
        </authorList>
    </citation>
    <scope>NUCLEOTIDE SEQUENCE</scope>
    <source>
        <strain evidence="1">RSA 567</strain>
    </source>
</reference>
<name>A0A9W8B9Y7_9FUNG</name>
<evidence type="ECO:0000313" key="1">
    <source>
        <dbReference type="EMBL" id="KAJ1981169.1"/>
    </source>
</evidence>
<organism evidence="1 2">
    <name type="scientific">Dimargaris verticillata</name>
    <dbReference type="NCBI Taxonomy" id="2761393"/>
    <lineage>
        <taxon>Eukaryota</taxon>
        <taxon>Fungi</taxon>
        <taxon>Fungi incertae sedis</taxon>
        <taxon>Zoopagomycota</taxon>
        <taxon>Kickxellomycotina</taxon>
        <taxon>Dimargaritomycetes</taxon>
        <taxon>Dimargaritales</taxon>
        <taxon>Dimargaritaceae</taxon>
        <taxon>Dimargaris</taxon>
    </lineage>
</organism>
<dbReference type="AlphaFoldDB" id="A0A9W8B9Y7"/>
<dbReference type="Proteomes" id="UP001151582">
    <property type="component" value="Unassembled WGS sequence"/>
</dbReference>
<dbReference type="EMBL" id="JANBQB010000135">
    <property type="protein sequence ID" value="KAJ1981169.1"/>
    <property type="molecule type" value="Genomic_DNA"/>
</dbReference>
<comment type="caution">
    <text evidence="1">The sequence shown here is derived from an EMBL/GenBank/DDBJ whole genome shotgun (WGS) entry which is preliminary data.</text>
</comment>
<accession>A0A9W8B9Y7</accession>
<evidence type="ECO:0000313" key="2">
    <source>
        <dbReference type="Proteomes" id="UP001151582"/>
    </source>
</evidence>
<sequence length="85" mass="9424">MLASLIETVAPMGLHEGDIVEYQTAHCVPDYAVGTIRRVIPNHESTAPTIHQPNPAEAKHHSYVIRDAMTGFETAYRADAIKRKL</sequence>
<keyword evidence="2" id="KW-1185">Reference proteome</keyword>
<proteinExistence type="predicted"/>